<dbReference type="AlphaFoldDB" id="E1QGC4"/>
<evidence type="ECO:0000259" key="4">
    <source>
        <dbReference type="PROSITE" id="PS50887"/>
    </source>
</evidence>
<dbReference type="GO" id="GO:0052621">
    <property type="term" value="F:diguanylate cyclase activity"/>
    <property type="evidence" value="ECO:0007669"/>
    <property type="project" value="UniProtKB-EC"/>
</dbReference>
<dbReference type="NCBIfam" id="TIGR00254">
    <property type="entry name" value="GGDEF"/>
    <property type="match status" value="1"/>
</dbReference>
<dbReference type="PROSITE" id="PS50887">
    <property type="entry name" value="GGDEF"/>
    <property type="match status" value="1"/>
</dbReference>
<dbReference type="SMART" id="SM00267">
    <property type="entry name" value="GGDEF"/>
    <property type="match status" value="1"/>
</dbReference>
<protein>
    <recommendedName>
        <fullName evidence="1">diguanylate cyclase</fullName>
        <ecNumber evidence="1">2.7.7.65</ecNumber>
    </recommendedName>
</protein>
<dbReference type="Proteomes" id="UP000009047">
    <property type="component" value="Chromosome"/>
</dbReference>
<dbReference type="RefSeq" id="WP_013257092.1">
    <property type="nucleotide sequence ID" value="NC_014365.1"/>
</dbReference>
<evidence type="ECO:0000256" key="1">
    <source>
        <dbReference type="ARBA" id="ARBA00012528"/>
    </source>
</evidence>
<dbReference type="KEGG" id="dbr:Deba_0259"/>
<dbReference type="eggNOG" id="COG3706">
    <property type="taxonomic scope" value="Bacteria"/>
</dbReference>
<keyword evidence="3" id="KW-0175">Coiled coil</keyword>
<feature type="domain" description="GGDEF" evidence="4">
    <location>
        <begin position="325"/>
        <end position="458"/>
    </location>
</feature>
<feature type="coiled-coil region" evidence="3">
    <location>
        <begin position="11"/>
        <end position="79"/>
    </location>
</feature>
<keyword evidence="6" id="KW-1185">Reference proteome</keyword>
<evidence type="ECO:0000313" key="6">
    <source>
        <dbReference type="Proteomes" id="UP000009047"/>
    </source>
</evidence>
<dbReference type="InterPro" id="IPR043128">
    <property type="entry name" value="Rev_trsase/Diguanyl_cyclase"/>
</dbReference>
<dbReference type="OrthoDB" id="9779960at2"/>
<sequence length="461" mass="49811">MVDTGAKSAEAAKLRQRVRDLTDELDSIEAKHAEAMAALREAVPVLCGLAPKQQSPLVAKALEALRRAADKNADDANLRQALEALKSAIVAEPRDYGPGASAKAKESAQSEAARHVSLALLHGLRLGDEAFDARLDKAIDAIGGHVAAGAVRPAMAILVDLLDEFRLAHGKRLEAAERALKEVVGEVLTTEAELMATFSRAADDLASGSAAHANNLTAALAGLLEDINHAPDLETMKTRAIGHIRAMREQIKNRREQELTQQAQVLSEMSRVRAALDETKAHVSAVEHISQRLAHEALTDPLTKVWNKRALAQRLAEALEKHDPLVVCLIVFDIDFFKSINDNFGHRAGDKALESIAAHAARTLRRDDDLFRYAGDEFVILMTNIDLKTAHAVAERVRAAAEKIRFTYAGKGEIRLTLSLGLANGRQGDSAASLFERADQALLDAKRQGRNRVVVAGNSVG</sequence>
<dbReference type="PANTHER" id="PTHR45138">
    <property type="entry name" value="REGULATORY COMPONENTS OF SENSORY TRANSDUCTION SYSTEM"/>
    <property type="match status" value="1"/>
</dbReference>
<name>E1QGC4_DESB2</name>
<accession>E1QGC4</accession>
<reference evidence="5 6" key="1">
    <citation type="journal article" date="2010" name="Stand. Genomic Sci.">
        <title>Complete genome sequence of Desulfarculus baarsii type strain (2st14).</title>
        <authorList>
            <person name="Sun H."/>
            <person name="Spring S."/>
            <person name="Lapidus A."/>
            <person name="Davenport K."/>
            <person name="Del Rio T.G."/>
            <person name="Tice H."/>
            <person name="Nolan M."/>
            <person name="Copeland A."/>
            <person name="Cheng J.F."/>
            <person name="Lucas S."/>
            <person name="Tapia R."/>
            <person name="Goodwin L."/>
            <person name="Pitluck S."/>
            <person name="Ivanova N."/>
            <person name="Pagani I."/>
            <person name="Mavromatis K."/>
            <person name="Ovchinnikova G."/>
            <person name="Pati A."/>
            <person name="Chen A."/>
            <person name="Palaniappan K."/>
            <person name="Hauser L."/>
            <person name="Chang Y.J."/>
            <person name="Jeffries C.D."/>
            <person name="Detter J.C."/>
            <person name="Han C."/>
            <person name="Rohde M."/>
            <person name="Brambilla E."/>
            <person name="Goker M."/>
            <person name="Woyke T."/>
            <person name="Bristow J."/>
            <person name="Eisen J.A."/>
            <person name="Markowitz V."/>
            <person name="Hugenholtz P."/>
            <person name="Kyrpides N.C."/>
            <person name="Klenk H.P."/>
            <person name="Land M."/>
        </authorList>
    </citation>
    <scope>NUCLEOTIDE SEQUENCE [LARGE SCALE GENOMIC DNA]</scope>
    <source>
        <strain evidence="6">ATCC 33931 / DSM 2075 / LMG 7858 / VKM B-1802 / 2st14</strain>
    </source>
</reference>
<dbReference type="CDD" id="cd01949">
    <property type="entry name" value="GGDEF"/>
    <property type="match status" value="1"/>
</dbReference>
<organism evidence="5 6">
    <name type="scientific">Desulfarculus baarsii (strain ATCC 33931 / DSM 2075 / LMG 7858 / VKM B-1802 / 2st14)</name>
    <dbReference type="NCBI Taxonomy" id="644282"/>
    <lineage>
        <taxon>Bacteria</taxon>
        <taxon>Pseudomonadati</taxon>
        <taxon>Thermodesulfobacteriota</taxon>
        <taxon>Desulfarculia</taxon>
        <taxon>Desulfarculales</taxon>
        <taxon>Desulfarculaceae</taxon>
        <taxon>Desulfarculus</taxon>
    </lineage>
</organism>
<dbReference type="STRING" id="644282.Deba_0259"/>
<dbReference type="InterPro" id="IPR000160">
    <property type="entry name" value="GGDEF_dom"/>
</dbReference>
<dbReference type="InterPro" id="IPR050469">
    <property type="entry name" value="Diguanylate_Cyclase"/>
</dbReference>
<gene>
    <name evidence="5" type="ordered locus">Deba_0259</name>
</gene>
<dbReference type="Pfam" id="PF00990">
    <property type="entry name" value="GGDEF"/>
    <property type="match status" value="1"/>
</dbReference>
<dbReference type="FunFam" id="3.30.70.270:FF:000001">
    <property type="entry name" value="Diguanylate cyclase domain protein"/>
    <property type="match status" value="1"/>
</dbReference>
<dbReference type="Gene3D" id="3.30.70.270">
    <property type="match status" value="1"/>
</dbReference>
<evidence type="ECO:0000256" key="3">
    <source>
        <dbReference type="SAM" id="Coils"/>
    </source>
</evidence>
<dbReference type="EMBL" id="CP002085">
    <property type="protein sequence ID" value="ADK83636.1"/>
    <property type="molecule type" value="Genomic_DNA"/>
</dbReference>
<dbReference type="HOGENOM" id="CLU_025058_1_0_7"/>
<comment type="catalytic activity">
    <reaction evidence="2">
        <text>2 GTP = 3',3'-c-di-GMP + 2 diphosphate</text>
        <dbReference type="Rhea" id="RHEA:24898"/>
        <dbReference type="ChEBI" id="CHEBI:33019"/>
        <dbReference type="ChEBI" id="CHEBI:37565"/>
        <dbReference type="ChEBI" id="CHEBI:58805"/>
        <dbReference type="EC" id="2.7.7.65"/>
    </reaction>
</comment>
<proteinExistence type="predicted"/>
<dbReference type="PANTHER" id="PTHR45138:SF9">
    <property type="entry name" value="DIGUANYLATE CYCLASE DGCM-RELATED"/>
    <property type="match status" value="1"/>
</dbReference>
<dbReference type="InterPro" id="IPR029787">
    <property type="entry name" value="Nucleotide_cyclase"/>
</dbReference>
<dbReference type="SUPFAM" id="SSF55073">
    <property type="entry name" value="Nucleotide cyclase"/>
    <property type="match status" value="1"/>
</dbReference>
<evidence type="ECO:0000256" key="2">
    <source>
        <dbReference type="ARBA" id="ARBA00034247"/>
    </source>
</evidence>
<evidence type="ECO:0000313" key="5">
    <source>
        <dbReference type="EMBL" id="ADK83636.1"/>
    </source>
</evidence>
<dbReference type="EC" id="2.7.7.65" evidence="1"/>